<evidence type="ECO:0008006" key="6">
    <source>
        <dbReference type="Google" id="ProtNLM"/>
    </source>
</evidence>
<accession>A0A395NU94</accession>
<keyword evidence="1" id="KW-0539">Nucleus</keyword>
<name>A0A395NU94_TRIAR</name>
<feature type="compositionally biased region" description="Low complexity" evidence="2">
    <location>
        <begin position="114"/>
        <end position="129"/>
    </location>
</feature>
<evidence type="ECO:0000313" key="4">
    <source>
        <dbReference type="EMBL" id="RFU79649.1"/>
    </source>
</evidence>
<evidence type="ECO:0000256" key="1">
    <source>
        <dbReference type="ARBA" id="ARBA00023242"/>
    </source>
</evidence>
<keyword evidence="3" id="KW-1133">Transmembrane helix</keyword>
<sequence>MASQYNSVAPLPQGFSVYQPQLGAQLQFFPALGTQELDDMMNAYIPGSAPLKEKRATISLDFLEHTQLTGQTFKFYPVYYSSSPVAPVAASPVNSIATSSFSNTSPVNSTWDWSQTSASPSTSSRSSIPKSRKASKAGSLASRYSTADLSHLPGMKIMTKDGQDVTDSASRGSKTKEQRDHAHLMRIIKACDSCRRKKIRCDPSHKKRSAPQAQPQSTSKPAKKARTTVAATPPQKPVAAVDISRIDENPGISMSLFGLDPTFTFTGLDSLEPTDQMCETWEEFVQYPPADVEENYDFFLDPEGYLSSQSSASSSSASPPKALTPASQQELLVASGLEEREGVSSESTSPQLPFLQENHAGSVNNYTDFNLFSPSSSFSEDDRMVLISSMRLLSPSQLSVSGSEMLAYDSFDADGQTLSTDWSGPSAPVSPLETDLVAAADANLSWYDPGHGPGSSRERDSLAGISVISPTGWVGGVRIAYPPGGSVTVTAAPGSGMEMIANSDTSVEVAAGPSTSTTLQLRDGIQDESRSTDQSPTERGRLRSEPSVDYSSQLLPGQAIFRTVRVHIATVTVVPLTTNKGKQESTSASTIAPSTMATAANNSVEFSTRSVESPTRVRTELFTNVNVNSEYSPGDLSASFGTTSNVLLSGPAAFAAAGDDTTAVLSPRASPTALVRSDMSAMEISGNLSSLSAQQPSGEINAHQQSMASTGDYVVQPTSSLLLLQVIPLNEDVDAIDGSVEFGRTLGSSQWFGTPVLAQTTAAVLIATYFGAIFAGLAGSSVIFTLASFALTMGSLLQRFAFPRSDKTSFETTLSTMSSSRENGSMSKRSDGRRKGDSSVGKAQPSVLRREMSRLSSHFSYSVYGGMVSSSFVAPLMG</sequence>
<dbReference type="OrthoDB" id="4850804at2759"/>
<reference evidence="4 5" key="1">
    <citation type="journal article" date="2018" name="PLoS Pathog.">
        <title>Evolution of structural diversity of trichothecenes, a family of toxins produced by plant pathogenic and entomopathogenic fungi.</title>
        <authorList>
            <person name="Proctor R.H."/>
            <person name="McCormick S.P."/>
            <person name="Kim H.S."/>
            <person name="Cardoza R.E."/>
            <person name="Stanley A.M."/>
            <person name="Lindo L."/>
            <person name="Kelly A."/>
            <person name="Brown D.W."/>
            <person name="Lee T."/>
            <person name="Vaughan M.M."/>
            <person name="Alexander N.J."/>
            <person name="Busman M."/>
            <person name="Gutierrez S."/>
        </authorList>
    </citation>
    <scope>NUCLEOTIDE SEQUENCE [LARGE SCALE GENOMIC DNA]</scope>
    <source>
        <strain evidence="4 5">IBT 40837</strain>
    </source>
</reference>
<dbReference type="EMBL" id="PXOA01000146">
    <property type="protein sequence ID" value="RFU79649.1"/>
    <property type="molecule type" value="Genomic_DNA"/>
</dbReference>
<dbReference type="InterPro" id="IPR036864">
    <property type="entry name" value="Zn2-C6_fun-type_DNA-bd_sf"/>
</dbReference>
<gene>
    <name evidence="4" type="ORF">TARUN_2564</name>
</gene>
<feature type="region of interest" description="Disordered" evidence="2">
    <location>
        <begin position="511"/>
        <end position="549"/>
    </location>
</feature>
<dbReference type="Proteomes" id="UP000266272">
    <property type="component" value="Unassembled WGS sequence"/>
</dbReference>
<dbReference type="InterPro" id="IPR001138">
    <property type="entry name" value="Zn2Cys6_DnaBD"/>
</dbReference>
<feature type="transmembrane region" description="Helical" evidence="3">
    <location>
        <begin position="769"/>
        <end position="797"/>
    </location>
</feature>
<keyword evidence="3" id="KW-0812">Transmembrane</keyword>
<evidence type="ECO:0000256" key="2">
    <source>
        <dbReference type="SAM" id="MobiDB-lite"/>
    </source>
</evidence>
<evidence type="ECO:0000313" key="5">
    <source>
        <dbReference type="Proteomes" id="UP000266272"/>
    </source>
</evidence>
<keyword evidence="5" id="KW-1185">Reference proteome</keyword>
<dbReference type="STRING" id="490622.A0A395NU94"/>
<feature type="compositionally biased region" description="Polar residues" evidence="2">
    <location>
        <begin position="102"/>
        <end position="113"/>
    </location>
</feature>
<dbReference type="GO" id="GO:0000981">
    <property type="term" value="F:DNA-binding transcription factor activity, RNA polymerase II-specific"/>
    <property type="evidence" value="ECO:0007669"/>
    <property type="project" value="InterPro"/>
</dbReference>
<feature type="region of interest" description="Disordered" evidence="2">
    <location>
        <begin position="102"/>
        <end position="183"/>
    </location>
</feature>
<feature type="region of interest" description="Disordered" evidence="2">
    <location>
        <begin position="812"/>
        <end position="845"/>
    </location>
</feature>
<protein>
    <recommendedName>
        <fullName evidence="6">Transcription factor Cys6</fullName>
    </recommendedName>
</protein>
<dbReference type="CDD" id="cd00067">
    <property type="entry name" value="GAL4"/>
    <property type="match status" value="1"/>
</dbReference>
<comment type="caution">
    <text evidence="4">The sequence shown here is derived from an EMBL/GenBank/DDBJ whole genome shotgun (WGS) entry which is preliminary data.</text>
</comment>
<dbReference type="SUPFAM" id="SSF57701">
    <property type="entry name" value="Zn2/Cys6 DNA-binding domain"/>
    <property type="match status" value="1"/>
</dbReference>
<keyword evidence="3" id="KW-0472">Membrane</keyword>
<feature type="compositionally biased region" description="Polar residues" evidence="2">
    <location>
        <begin position="211"/>
        <end position="220"/>
    </location>
</feature>
<organism evidence="4 5">
    <name type="scientific">Trichoderma arundinaceum</name>
    <dbReference type="NCBI Taxonomy" id="490622"/>
    <lineage>
        <taxon>Eukaryota</taxon>
        <taxon>Fungi</taxon>
        <taxon>Dikarya</taxon>
        <taxon>Ascomycota</taxon>
        <taxon>Pezizomycotina</taxon>
        <taxon>Sordariomycetes</taxon>
        <taxon>Hypocreomycetidae</taxon>
        <taxon>Hypocreales</taxon>
        <taxon>Hypocreaceae</taxon>
        <taxon>Trichoderma</taxon>
    </lineage>
</organism>
<evidence type="ECO:0000256" key="3">
    <source>
        <dbReference type="SAM" id="Phobius"/>
    </source>
</evidence>
<feature type="compositionally biased region" description="Basic and acidic residues" evidence="2">
    <location>
        <begin position="174"/>
        <end position="183"/>
    </location>
</feature>
<feature type="compositionally biased region" description="Basic residues" evidence="2">
    <location>
        <begin position="199"/>
        <end position="209"/>
    </location>
</feature>
<dbReference type="GO" id="GO:0008270">
    <property type="term" value="F:zinc ion binding"/>
    <property type="evidence" value="ECO:0007669"/>
    <property type="project" value="InterPro"/>
</dbReference>
<feature type="compositionally biased region" description="Polar residues" evidence="2">
    <location>
        <begin position="812"/>
        <end position="827"/>
    </location>
</feature>
<feature type="compositionally biased region" description="Basic and acidic residues" evidence="2">
    <location>
        <begin position="524"/>
        <end position="546"/>
    </location>
</feature>
<dbReference type="AlphaFoldDB" id="A0A395NU94"/>
<feature type="region of interest" description="Disordered" evidence="2">
    <location>
        <begin position="199"/>
        <end position="236"/>
    </location>
</feature>
<feature type="compositionally biased region" description="Basic and acidic residues" evidence="2">
    <location>
        <begin position="828"/>
        <end position="837"/>
    </location>
</feature>
<proteinExistence type="predicted"/>